<organism evidence="1 2">
    <name type="scientific">Echinicola pacifica</name>
    <dbReference type="NCBI Taxonomy" id="346377"/>
    <lineage>
        <taxon>Bacteria</taxon>
        <taxon>Pseudomonadati</taxon>
        <taxon>Bacteroidota</taxon>
        <taxon>Cytophagia</taxon>
        <taxon>Cytophagales</taxon>
        <taxon>Cyclobacteriaceae</taxon>
        <taxon>Echinicola</taxon>
    </lineage>
</organism>
<proteinExistence type="predicted"/>
<sequence length="67" mass="7686">MVNNILEIAILEMIRQKGEEAFSPLEIIKWIYPQDWCHFEEDILAVSAQMSEKGLIGLDMNGNIHKA</sequence>
<evidence type="ECO:0000313" key="1">
    <source>
        <dbReference type="EMBL" id="GGZ17525.1"/>
    </source>
</evidence>
<name>A0A918PQB3_9BACT</name>
<reference evidence="1" key="2">
    <citation type="submission" date="2020-09" db="EMBL/GenBank/DDBJ databases">
        <authorList>
            <person name="Sun Q."/>
            <person name="Kim S."/>
        </authorList>
    </citation>
    <scope>NUCLEOTIDE SEQUENCE</scope>
    <source>
        <strain evidence="1">KCTC 12368</strain>
    </source>
</reference>
<dbReference type="RefSeq" id="WP_018473964.1">
    <property type="nucleotide sequence ID" value="NZ_BMWX01000001.1"/>
</dbReference>
<comment type="caution">
    <text evidence="1">The sequence shown here is derived from an EMBL/GenBank/DDBJ whole genome shotgun (WGS) entry which is preliminary data.</text>
</comment>
<dbReference type="EMBL" id="BMWX01000001">
    <property type="protein sequence ID" value="GGZ17525.1"/>
    <property type="molecule type" value="Genomic_DNA"/>
</dbReference>
<evidence type="ECO:0000313" key="2">
    <source>
        <dbReference type="Proteomes" id="UP000619457"/>
    </source>
</evidence>
<keyword evidence="2" id="KW-1185">Reference proteome</keyword>
<dbReference type="AlphaFoldDB" id="A0A918PQB3"/>
<reference evidence="1" key="1">
    <citation type="journal article" date="2014" name="Int. J. Syst. Evol. Microbiol.">
        <title>Complete genome sequence of Corynebacterium casei LMG S-19264T (=DSM 44701T), isolated from a smear-ripened cheese.</title>
        <authorList>
            <consortium name="US DOE Joint Genome Institute (JGI-PGF)"/>
            <person name="Walter F."/>
            <person name="Albersmeier A."/>
            <person name="Kalinowski J."/>
            <person name="Ruckert C."/>
        </authorList>
    </citation>
    <scope>NUCLEOTIDE SEQUENCE</scope>
    <source>
        <strain evidence="1">KCTC 12368</strain>
    </source>
</reference>
<accession>A0A918PQB3</accession>
<dbReference type="Proteomes" id="UP000619457">
    <property type="component" value="Unassembled WGS sequence"/>
</dbReference>
<gene>
    <name evidence="1" type="ORF">GCM10007049_07620</name>
</gene>
<protein>
    <submittedName>
        <fullName evidence="1">Uncharacterized protein</fullName>
    </submittedName>
</protein>